<dbReference type="OrthoDB" id="4790878at2759"/>
<evidence type="ECO:0000313" key="1">
    <source>
        <dbReference type="EMBL" id="KAF2115345.1"/>
    </source>
</evidence>
<accession>A0A6A5Z7S5</accession>
<keyword evidence="2" id="KW-1185">Reference proteome</keyword>
<protein>
    <submittedName>
        <fullName evidence="1">Uncharacterized protein</fullName>
    </submittedName>
</protein>
<organism evidence="1 2">
    <name type="scientific">Lophiotrema nucula</name>
    <dbReference type="NCBI Taxonomy" id="690887"/>
    <lineage>
        <taxon>Eukaryota</taxon>
        <taxon>Fungi</taxon>
        <taxon>Dikarya</taxon>
        <taxon>Ascomycota</taxon>
        <taxon>Pezizomycotina</taxon>
        <taxon>Dothideomycetes</taxon>
        <taxon>Pleosporomycetidae</taxon>
        <taxon>Pleosporales</taxon>
        <taxon>Lophiotremataceae</taxon>
        <taxon>Lophiotrema</taxon>
    </lineage>
</organism>
<proteinExistence type="predicted"/>
<dbReference type="AlphaFoldDB" id="A0A6A5Z7S5"/>
<name>A0A6A5Z7S5_9PLEO</name>
<reference evidence="1" key="1">
    <citation type="journal article" date="2020" name="Stud. Mycol.">
        <title>101 Dothideomycetes genomes: a test case for predicting lifestyles and emergence of pathogens.</title>
        <authorList>
            <person name="Haridas S."/>
            <person name="Albert R."/>
            <person name="Binder M."/>
            <person name="Bloem J."/>
            <person name="Labutti K."/>
            <person name="Salamov A."/>
            <person name="Andreopoulos B."/>
            <person name="Baker S."/>
            <person name="Barry K."/>
            <person name="Bills G."/>
            <person name="Bluhm B."/>
            <person name="Cannon C."/>
            <person name="Castanera R."/>
            <person name="Culley D."/>
            <person name="Daum C."/>
            <person name="Ezra D."/>
            <person name="Gonzalez J."/>
            <person name="Henrissat B."/>
            <person name="Kuo A."/>
            <person name="Liang C."/>
            <person name="Lipzen A."/>
            <person name="Lutzoni F."/>
            <person name="Magnuson J."/>
            <person name="Mondo S."/>
            <person name="Nolan M."/>
            <person name="Ohm R."/>
            <person name="Pangilinan J."/>
            <person name="Park H.-J."/>
            <person name="Ramirez L."/>
            <person name="Alfaro M."/>
            <person name="Sun H."/>
            <person name="Tritt A."/>
            <person name="Yoshinaga Y."/>
            <person name="Zwiers L.-H."/>
            <person name="Turgeon B."/>
            <person name="Goodwin S."/>
            <person name="Spatafora J."/>
            <person name="Crous P."/>
            <person name="Grigoriev I."/>
        </authorList>
    </citation>
    <scope>NUCLEOTIDE SEQUENCE</scope>
    <source>
        <strain evidence="1">CBS 627.86</strain>
    </source>
</reference>
<dbReference type="EMBL" id="ML977323">
    <property type="protein sequence ID" value="KAF2115345.1"/>
    <property type="molecule type" value="Genomic_DNA"/>
</dbReference>
<dbReference type="Proteomes" id="UP000799770">
    <property type="component" value="Unassembled WGS sequence"/>
</dbReference>
<sequence length="288" mass="32656">MALGLGPPAEQDSPLLCLPGELRNRICGFALTYSDGVYYVEGLDKPRFSRSPRAKRDVNQLKYVCRQLYGETKGFEISFSTVIFRKAYGKSAMPSALAMFLRFVDSIGTKWLISINAVVLKEPKILTDQENHRNARLGGGDVAQTARLLHLCNDNQQIAFEVDVRGFHGAEPMGLIYHGSYLDAVYRRDPSKDTLYDLFGPDIPEDVAEILEFMKAEFLYAPIDNDKERYGIEDCNLSNFKLKPQGTWDEATFRKKARSYLDGGLGLYDETELDLWVSYAEEWYKVGI</sequence>
<gene>
    <name evidence="1" type="ORF">BDV96DRAFT_646353</name>
</gene>
<evidence type="ECO:0000313" key="2">
    <source>
        <dbReference type="Proteomes" id="UP000799770"/>
    </source>
</evidence>